<dbReference type="Pfam" id="PF00078">
    <property type="entry name" value="RVT_1"/>
    <property type="match status" value="1"/>
</dbReference>
<feature type="domain" description="Reverse transcriptase" evidence="1">
    <location>
        <begin position="19"/>
        <end position="258"/>
    </location>
</feature>
<dbReference type="GO" id="GO:0003964">
    <property type="term" value="F:RNA-directed DNA polymerase activity"/>
    <property type="evidence" value="ECO:0007669"/>
    <property type="project" value="UniProtKB-KW"/>
</dbReference>
<dbReference type="OrthoDB" id="9793236at2"/>
<dbReference type="InterPro" id="IPR000477">
    <property type="entry name" value="RT_dom"/>
</dbReference>
<dbReference type="AlphaFoldDB" id="A0A245ZL07"/>
<reference evidence="2 3" key="1">
    <citation type="submission" date="2017-03" db="EMBL/GenBank/DDBJ databases">
        <title>Genome sequence of Sphingomonas dokdonensis DSM 21029.</title>
        <authorList>
            <person name="Poehlein A."/>
            <person name="Wuebbeler J.H."/>
            <person name="Steinbuechel A."/>
            <person name="Daniel R."/>
        </authorList>
    </citation>
    <scope>NUCLEOTIDE SEQUENCE [LARGE SCALE GENOMIC DNA]</scope>
    <source>
        <strain evidence="2 3">DSM 21029</strain>
    </source>
</reference>
<keyword evidence="2" id="KW-0808">Transferase</keyword>
<dbReference type="EMBL" id="NBBI01000003">
    <property type="protein sequence ID" value="OWK30413.1"/>
    <property type="molecule type" value="Genomic_DNA"/>
</dbReference>
<evidence type="ECO:0000313" key="3">
    <source>
        <dbReference type="Proteomes" id="UP000197290"/>
    </source>
</evidence>
<proteinExistence type="predicted"/>
<organism evidence="2 3">
    <name type="scientific">Sphingomonas dokdonensis</name>
    <dbReference type="NCBI Taxonomy" id="344880"/>
    <lineage>
        <taxon>Bacteria</taxon>
        <taxon>Pseudomonadati</taxon>
        <taxon>Pseudomonadota</taxon>
        <taxon>Alphaproteobacteria</taxon>
        <taxon>Sphingomonadales</taxon>
        <taxon>Sphingomonadaceae</taxon>
        <taxon>Sphingomonas</taxon>
    </lineage>
</organism>
<keyword evidence="2" id="KW-0548">Nucleotidyltransferase</keyword>
<name>A0A245ZL07_9SPHN</name>
<dbReference type="PROSITE" id="PS50878">
    <property type="entry name" value="RT_POL"/>
    <property type="match status" value="1"/>
</dbReference>
<gene>
    <name evidence="2" type="ORF">SPDO_20990</name>
</gene>
<keyword evidence="3" id="KW-1185">Reference proteome</keyword>
<dbReference type="RefSeq" id="WP_158212177.1">
    <property type="nucleotide sequence ID" value="NZ_NBBI01000003.1"/>
</dbReference>
<sequence length="336" mass="37479">MSVSEREAVRQARLADVLAALPRINRFSAPALAQTFKRPKPHGGERILTTFFWEDDARVRVLKSALTPFVSLHDSQFMLAQNGCRRGPASVREALLRALGEEKGDHVFLQFDVRDFFGSISHAWLEKHLGLDRGIVRRFVHTGEMLIVPSEEMRGDRLRGDARKENGRSGAGIPQGSALSSLIAEMVMAEILRSDAVFDRGRLFTWSDNLGILIPRGEAGVVEELIRAAFGRHEAGPFHLSSERKSVTSEFKFLGTWYCVEAGLPRAFIPEAVARGWADNVCADILTADEHDLELMEQRVRGKEAAWGWWSGMADISAEVRALIWAAREASSHKPH</sequence>
<evidence type="ECO:0000313" key="2">
    <source>
        <dbReference type="EMBL" id="OWK30413.1"/>
    </source>
</evidence>
<protein>
    <submittedName>
        <fullName evidence="2">Reverse transcriptase</fullName>
    </submittedName>
</protein>
<accession>A0A245ZL07</accession>
<evidence type="ECO:0000259" key="1">
    <source>
        <dbReference type="PROSITE" id="PS50878"/>
    </source>
</evidence>
<comment type="caution">
    <text evidence="2">The sequence shown here is derived from an EMBL/GenBank/DDBJ whole genome shotgun (WGS) entry which is preliminary data.</text>
</comment>
<dbReference type="Proteomes" id="UP000197290">
    <property type="component" value="Unassembled WGS sequence"/>
</dbReference>
<keyword evidence="2" id="KW-0695">RNA-directed DNA polymerase</keyword>